<keyword evidence="2" id="KW-0472">Membrane</keyword>
<evidence type="ECO:0000313" key="4">
    <source>
        <dbReference type="Proteomes" id="UP000789405"/>
    </source>
</evidence>
<dbReference type="AlphaFoldDB" id="A0A9N8VNA7"/>
<gene>
    <name evidence="3" type="ORF">DERYTH_LOCUS760</name>
</gene>
<evidence type="ECO:0000256" key="2">
    <source>
        <dbReference type="SAM" id="Phobius"/>
    </source>
</evidence>
<comment type="caution">
    <text evidence="3">The sequence shown here is derived from an EMBL/GenBank/DDBJ whole genome shotgun (WGS) entry which is preliminary data.</text>
</comment>
<feature type="transmembrane region" description="Helical" evidence="2">
    <location>
        <begin position="39"/>
        <end position="58"/>
    </location>
</feature>
<feature type="coiled-coil region" evidence="1">
    <location>
        <begin position="676"/>
        <end position="703"/>
    </location>
</feature>
<protein>
    <submittedName>
        <fullName evidence="3">25565_t:CDS:1</fullName>
    </submittedName>
</protein>
<dbReference type="EMBL" id="CAJVPY010000178">
    <property type="protein sequence ID" value="CAG8455842.1"/>
    <property type="molecule type" value="Genomic_DNA"/>
</dbReference>
<sequence>MTHRLDEKEHSNERKYNLIKLNKNVTKWRELRASSFQRLVIATAICIFSLGFGGYLYISNKDSVESTMKIISTSIFGVGSMGIFVKSLTSLKNLFTKNKDENNEDAEKFEVIVASSGRNCPRRLDSPLLFVKTLIEHIHIMMIWRTIWLEEVDKCDMNEADNEIYDDKEMLDLVNELIRRMNYRNENKTFLISRMNYSNENKIFRGILIIMKLMAHYLTKLQEELDYNENLNDSNYIKCMRYLLISINACIETTFHYRNMTLINKALKKMKLLKTHSDSKFYISYIGGEKFFKESIDNYFEGKSKIVNLLKKDNNTNKKEDIVISKEKEDEIQKIMDNKIDDNINQGHINEKEKDEILRKIYDTEVDDTDCNNVVDTLLKIIIGGKLHDNTEINQSESNENNQSESNEKVYLEEMVIILLKIKAKNNNRGGIRSNKCEAGNNNLPDKFKQFLLKIKTDAKDDDNPIDKMVEFLLRLISKAKSDEKDAILNIKNLSLLSDILGGLLNCQNKKDEIIKTLIEFIQKNERGNMFLTDIIKENMKKNMNMEENMEVELKAHVKDIAKILFEIIRNNNYEEMDSNAKEFIGNKAMEEDELEYVKKIGYILLEIMIETKIEDTHTKYQISYDDMNEMNVVEAIIGTILLEITEKISEVKKHDDKNYTNINRDHTNNNNDKDHTNINTELSSLSDLLEELKTQVISIKDDIIMKKYFKDKIDLFGKIRHNNNFLEKCFLYFLTLEEVGKCDINEADNEIYDDKEMLDLVNELIRRMNYCNENKIFLISHKNYSNENKIFRGILIIMKLMAHYLTKSQEELDYDENLNDSNYIKCTKKMKLLKTRSDSKFYISCIGRDKLFQESFDNYFEGKPKIVNVLKKDNNTNKKEEISNEKVFLEEMVIIHRKLKQKIKIRVGLEVIRGDDNPIDKMVRFLLRKAKSNEKDAIQNIKNLSLLLDI</sequence>
<keyword evidence="1" id="KW-0175">Coiled coil</keyword>
<dbReference type="Proteomes" id="UP000789405">
    <property type="component" value="Unassembled WGS sequence"/>
</dbReference>
<reference evidence="3" key="1">
    <citation type="submission" date="2021-06" db="EMBL/GenBank/DDBJ databases">
        <authorList>
            <person name="Kallberg Y."/>
            <person name="Tangrot J."/>
            <person name="Rosling A."/>
        </authorList>
    </citation>
    <scope>NUCLEOTIDE SEQUENCE</scope>
    <source>
        <strain evidence="3">MA453B</strain>
    </source>
</reference>
<keyword evidence="2" id="KW-0812">Transmembrane</keyword>
<organism evidence="3 4">
    <name type="scientific">Dentiscutata erythropus</name>
    <dbReference type="NCBI Taxonomy" id="1348616"/>
    <lineage>
        <taxon>Eukaryota</taxon>
        <taxon>Fungi</taxon>
        <taxon>Fungi incertae sedis</taxon>
        <taxon>Mucoromycota</taxon>
        <taxon>Glomeromycotina</taxon>
        <taxon>Glomeromycetes</taxon>
        <taxon>Diversisporales</taxon>
        <taxon>Gigasporaceae</taxon>
        <taxon>Dentiscutata</taxon>
    </lineage>
</organism>
<accession>A0A9N8VNA7</accession>
<evidence type="ECO:0000313" key="3">
    <source>
        <dbReference type="EMBL" id="CAG8455842.1"/>
    </source>
</evidence>
<keyword evidence="4" id="KW-1185">Reference proteome</keyword>
<keyword evidence="2" id="KW-1133">Transmembrane helix</keyword>
<name>A0A9N8VNA7_9GLOM</name>
<evidence type="ECO:0000256" key="1">
    <source>
        <dbReference type="SAM" id="Coils"/>
    </source>
</evidence>
<dbReference type="OrthoDB" id="2475211at2759"/>
<proteinExistence type="predicted"/>